<dbReference type="Proteomes" id="UP001175227">
    <property type="component" value="Unassembled WGS sequence"/>
</dbReference>
<protein>
    <recommendedName>
        <fullName evidence="3">Heterokaryon incompatibility domain-containing protein</fullName>
    </recommendedName>
</protein>
<accession>A0AA39NV49</accession>
<proteinExistence type="predicted"/>
<organism evidence="1 2">
    <name type="scientific">Armillaria novae-zelandiae</name>
    <dbReference type="NCBI Taxonomy" id="153914"/>
    <lineage>
        <taxon>Eukaryota</taxon>
        <taxon>Fungi</taxon>
        <taxon>Dikarya</taxon>
        <taxon>Basidiomycota</taxon>
        <taxon>Agaricomycotina</taxon>
        <taxon>Agaricomycetes</taxon>
        <taxon>Agaricomycetidae</taxon>
        <taxon>Agaricales</taxon>
        <taxon>Marasmiineae</taxon>
        <taxon>Physalacriaceae</taxon>
        <taxon>Armillaria</taxon>
    </lineage>
</organism>
<name>A0AA39NV49_9AGAR</name>
<dbReference type="PANTHER" id="PTHR24148">
    <property type="entry name" value="ANKYRIN REPEAT DOMAIN-CONTAINING PROTEIN 39 HOMOLOG-RELATED"/>
    <property type="match status" value="1"/>
</dbReference>
<dbReference type="InterPro" id="IPR052895">
    <property type="entry name" value="HetReg/Transcr_Mod"/>
</dbReference>
<comment type="caution">
    <text evidence="1">The sequence shown here is derived from an EMBL/GenBank/DDBJ whole genome shotgun (WGS) entry which is preliminary data.</text>
</comment>
<evidence type="ECO:0000313" key="1">
    <source>
        <dbReference type="EMBL" id="KAK0472398.1"/>
    </source>
</evidence>
<sequence length="379" mass="43982">MRQDPWWISHVWVDEKDCIDMMTPINGHEWPVLMPKDANLNLIRIEMLNFGAKYTWLDVLCLQQEGGKGEHLRLEEWKLNVPTIGSVFKKARKVVCYFNGLGHPLHLSTDYFESDRCWFQRAWTLQEITNNYIIAGDCGNDIMEESVGRRFDEQLKSLQKWRGLSLMSEMQHQVSTNPLDKVAGLAYLLRTDSIPIYDPHQPPADAWEVLMDALESNVRLALLFYYHEPGDGRKCWRPSWEQAMRSKIMVPSSTDPLWWLRRIDGPDTDRYAGYRIKAYVHGLSEVKTDAPPRQGELALKDAFAVPQTLKVVADHIFSIPDGLYTLLGCEDWLSGMDLWVVGELRDDRKFEKLSVFRSADVEQVRLKEMRLEEIGTYLC</sequence>
<gene>
    <name evidence="1" type="ORF">IW261DRAFT_1665572</name>
</gene>
<evidence type="ECO:0000313" key="2">
    <source>
        <dbReference type="Proteomes" id="UP001175227"/>
    </source>
</evidence>
<reference evidence="1" key="1">
    <citation type="submission" date="2023-06" db="EMBL/GenBank/DDBJ databases">
        <authorList>
            <consortium name="Lawrence Berkeley National Laboratory"/>
            <person name="Ahrendt S."/>
            <person name="Sahu N."/>
            <person name="Indic B."/>
            <person name="Wong-Bajracharya J."/>
            <person name="Merenyi Z."/>
            <person name="Ke H.-M."/>
            <person name="Monk M."/>
            <person name="Kocsube S."/>
            <person name="Drula E."/>
            <person name="Lipzen A."/>
            <person name="Balint B."/>
            <person name="Henrissat B."/>
            <person name="Andreopoulos B."/>
            <person name="Martin F.M."/>
            <person name="Harder C.B."/>
            <person name="Rigling D."/>
            <person name="Ford K.L."/>
            <person name="Foster G.D."/>
            <person name="Pangilinan J."/>
            <person name="Papanicolaou A."/>
            <person name="Barry K."/>
            <person name="LaButti K."/>
            <person name="Viragh M."/>
            <person name="Koriabine M."/>
            <person name="Yan M."/>
            <person name="Riley R."/>
            <person name="Champramary S."/>
            <person name="Plett K.L."/>
            <person name="Tsai I.J."/>
            <person name="Slot J."/>
            <person name="Sipos G."/>
            <person name="Plett J."/>
            <person name="Nagy L.G."/>
            <person name="Grigoriev I.V."/>
        </authorList>
    </citation>
    <scope>NUCLEOTIDE SEQUENCE</scope>
    <source>
        <strain evidence="1">ICMP 16352</strain>
    </source>
</reference>
<dbReference type="EMBL" id="JAUEPR010000041">
    <property type="protein sequence ID" value="KAK0472398.1"/>
    <property type="molecule type" value="Genomic_DNA"/>
</dbReference>
<dbReference type="AlphaFoldDB" id="A0AA39NV49"/>
<keyword evidence="2" id="KW-1185">Reference proteome</keyword>
<evidence type="ECO:0008006" key="3">
    <source>
        <dbReference type="Google" id="ProtNLM"/>
    </source>
</evidence>
<dbReference type="PANTHER" id="PTHR24148:SF64">
    <property type="entry name" value="HETEROKARYON INCOMPATIBILITY DOMAIN-CONTAINING PROTEIN"/>
    <property type="match status" value="1"/>
</dbReference>